<accession>A0A852CC75</accession>
<dbReference type="InterPro" id="IPR013087">
    <property type="entry name" value="Znf_C2H2_type"/>
</dbReference>
<sequence>CADCGKRFKYSSTLTAHRRIHTGEKLFPCAECGKSFTTSSKFIQHRLLHTGEKP</sequence>
<dbReference type="PANTHER" id="PTHR23226">
    <property type="entry name" value="ZINC FINGER AND SCAN DOMAIN-CONTAINING"/>
    <property type="match status" value="1"/>
</dbReference>
<proteinExistence type="predicted"/>
<evidence type="ECO:0000256" key="6">
    <source>
        <dbReference type="ARBA" id="ARBA00023242"/>
    </source>
</evidence>
<feature type="non-terminal residue" evidence="9">
    <location>
        <position position="1"/>
    </location>
</feature>
<keyword evidence="6" id="KW-0539">Nucleus</keyword>
<keyword evidence="5" id="KW-0862">Zinc</keyword>
<dbReference type="FunFam" id="3.30.160.60:FF:000478">
    <property type="entry name" value="Zinc finger protein 133"/>
    <property type="match status" value="1"/>
</dbReference>
<dbReference type="EMBL" id="WBNM01030362">
    <property type="protein sequence ID" value="NXP78703.1"/>
    <property type="molecule type" value="Genomic_DNA"/>
</dbReference>
<dbReference type="Gene3D" id="3.30.160.60">
    <property type="entry name" value="Classic Zinc Finger"/>
    <property type="match status" value="2"/>
</dbReference>
<feature type="domain" description="C2H2-type" evidence="8">
    <location>
        <begin position="27"/>
        <end position="54"/>
    </location>
</feature>
<evidence type="ECO:0000313" key="9">
    <source>
        <dbReference type="EMBL" id="NXP78703.1"/>
    </source>
</evidence>
<feature type="non-terminal residue" evidence="9">
    <location>
        <position position="54"/>
    </location>
</feature>
<dbReference type="GO" id="GO:0000978">
    <property type="term" value="F:RNA polymerase II cis-regulatory region sequence-specific DNA binding"/>
    <property type="evidence" value="ECO:0007669"/>
    <property type="project" value="TreeGrafter"/>
</dbReference>
<evidence type="ECO:0000256" key="2">
    <source>
        <dbReference type="ARBA" id="ARBA00022723"/>
    </source>
</evidence>
<evidence type="ECO:0000313" key="10">
    <source>
        <dbReference type="Proteomes" id="UP000611227"/>
    </source>
</evidence>
<dbReference type="PROSITE" id="PS50157">
    <property type="entry name" value="ZINC_FINGER_C2H2_2"/>
    <property type="match status" value="2"/>
</dbReference>
<keyword evidence="3" id="KW-0677">Repeat</keyword>
<feature type="domain" description="C2H2-type" evidence="8">
    <location>
        <begin position="1"/>
        <end position="26"/>
    </location>
</feature>
<dbReference type="PROSITE" id="PS00028">
    <property type="entry name" value="ZINC_FINGER_C2H2_1"/>
    <property type="match status" value="2"/>
</dbReference>
<evidence type="ECO:0000256" key="7">
    <source>
        <dbReference type="PROSITE-ProRule" id="PRU00042"/>
    </source>
</evidence>
<dbReference type="SMART" id="SM00355">
    <property type="entry name" value="ZnF_C2H2"/>
    <property type="match status" value="2"/>
</dbReference>
<dbReference type="Proteomes" id="UP000611227">
    <property type="component" value="Unassembled WGS sequence"/>
</dbReference>
<comment type="subcellular location">
    <subcellularLocation>
        <location evidence="1">Nucleus</location>
    </subcellularLocation>
</comment>
<reference evidence="9" key="1">
    <citation type="submission" date="2019-09" db="EMBL/GenBank/DDBJ databases">
        <title>Bird 10,000 Genomes (B10K) Project - Family phase.</title>
        <authorList>
            <person name="Zhang G."/>
        </authorList>
    </citation>
    <scope>NUCLEOTIDE SEQUENCE</scope>
    <source>
        <strain evidence="9">B10K-DU-001-30</strain>
        <tissue evidence="9">Muscle</tissue>
    </source>
</reference>
<protein>
    <submittedName>
        <fullName evidence="9">ZNF22 protein</fullName>
    </submittedName>
</protein>
<keyword evidence="2" id="KW-0479">Metal-binding</keyword>
<dbReference type="AlphaFoldDB" id="A0A852CC75"/>
<dbReference type="GO" id="GO:0005634">
    <property type="term" value="C:nucleus"/>
    <property type="evidence" value="ECO:0007669"/>
    <property type="project" value="UniProtKB-SubCell"/>
</dbReference>
<gene>
    <name evidence="9" type="primary">Znf22_1</name>
    <name evidence="9" type="ORF">RAMSUL_R09868</name>
</gene>
<keyword evidence="4 7" id="KW-0863">Zinc-finger</keyword>
<evidence type="ECO:0000256" key="3">
    <source>
        <dbReference type="ARBA" id="ARBA00022737"/>
    </source>
</evidence>
<dbReference type="SUPFAM" id="SSF57667">
    <property type="entry name" value="beta-beta-alpha zinc fingers"/>
    <property type="match status" value="1"/>
</dbReference>
<evidence type="ECO:0000256" key="5">
    <source>
        <dbReference type="ARBA" id="ARBA00022833"/>
    </source>
</evidence>
<dbReference type="GO" id="GO:0008270">
    <property type="term" value="F:zinc ion binding"/>
    <property type="evidence" value="ECO:0007669"/>
    <property type="project" value="UniProtKB-KW"/>
</dbReference>
<comment type="caution">
    <text evidence="9">The sequence shown here is derived from an EMBL/GenBank/DDBJ whole genome shotgun (WGS) entry which is preliminary data.</text>
</comment>
<evidence type="ECO:0000256" key="4">
    <source>
        <dbReference type="ARBA" id="ARBA00022771"/>
    </source>
</evidence>
<name>A0A852CC75_9PICI</name>
<evidence type="ECO:0000256" key="1">
    <source>
        <dbReference type="ARBA" id="ARBA00004123"/>
    </source>
</evidence>
<dbReference type="GO" id="GO:0000981">
    <property type="term" value="F:DNA-binding transcription factor activity, RNA polymerase II-specific"/>
    <property type="evidence" value="ECO:0007669"/>
    <property type="project" value="TreeGrafter"/>
</dbReference>
<dbReference type="Pfam" id="PF00096">
    <property type="entry name" value="zf-C2H2"/>
    <property type="match status" value="2"/>
</dbReference>
<dbReference type="InterPro" id="IPR036236">
    <property type="entry name" value="Znf_C2H2_sf"/>
</dbReference>
<organism evidence="9 10">
    <name type="scientific">Ramphastos sulfuratus</name>
    <dbReference type="NCBI Taxonomy" id="322582"/>
    <lineage>
        <taxon>Eukaryota</taxon>
        <taxon>Metazoa</taxon>
        <taxon>Chordata</taxon>
        <taxon>Craniata</taxon>
        <taxon>Vertebrata</taxon>
        <taxon>Euteleostomi</taxon>
        <taxon>Archelosauria</taxon>
        <taxon>Archosauria</taxon>
        <taxon>Dinosauria</taxon>
        <taxon>Saurischia</taxon>
        <taxon>Theropoda</taxon>
        <taxon>Coelurosauria</taxon>
        <taxon>Aves</taxon>
        <taxon>Neognathae</taxon>
        <taxon>Neoaves</taxon>
        <taxon>Telluraves</taxon>
        <taxon>Coraciimorphae</taxon>
        <taxon>Piciformes</taxon>
        <taxon>Ramphastidae</taxon>
        <taxon>Ramphastos</taxon>
    </lineage>
</organism>
<keyword evidence="10" id="KW-1185">Reference proteome</keyword>
<dbReference type="FunFam" id="3.30.160.60:FF:002090">
    <property type="entry name" value="Zinc finger protein 473"/>
    <property type="match status" value="1"/>
</dbReference>
<evidence type="ECO:0000259" key="8">
    <source>
        <dbReference type="PROSITE" id="PS50157"/>
    </source>
</evidence>
<dbReference type="PANTHER" id="PTHR23226:SF416">
    <property type="entry name" value="FI01424P"/>
    <property type="match status" value="1"/>
</dbReference>